<evidence type="ECO:0000256" key="8">
    <source>
        <dbReference type="ARBA" id="ARBA00022840"/>
    </source>
</evidence>
<dbReference type="EMBL" id="JANBQB010000339">
    <property type="protein sequence ID" value="KAJ1977545.1"/>
    <property type="molecule type" value="Genomic_DNA"/>
</dbReference>
<evidence type="ECO:0000256" key="12">
    <source>
        <dbReference type="ARBA" id="ARBA00042181"/>
    </source>
</evidence>
<dbReference type="AlphaFoldDB" id="A0A9W8EBX6"/>
<dbReference type="FunFam" id="3.10.110.10:FF:000023">
    <property type="entry name" value="Ubiquitin-conjugating enzyme E2 J2"/>
    <property type="match status" value="1"/>
</dbReference>
<evidence type="ECO:0000259" key="14">
    <source>
        <dbReference type="PROSITE" id="PS50127"/>
    </source>
</evidence>
<evidence type="ECO:0000256" key="13">
    <source>
        <dbReference type="SAM" id="Phobius"/>
    </source>
</evidence>
<keyword evidence="9 13" id="KW-1133">Transmembrane helix</keyword>
<dbReference type="GO" id="GO:0005789">
    <property type="term" value="C:endoplasmic reticulum membrane"/>
    <property type="evidence" value="ECO:0007669"/>
    <property type="project" value="UniProtKB-SubCell"/>
</dbReference>
<dbReference type="SMART" id="SM00212">
    <property type="entry name" value="UBCc"/>
    <property type="match status" value="1"/>
</dbReference>
<evidence type="ECO:0000256" key="7">
    <source>
        <dbReference type="ARBA" id="ARBA00022824"/>
    </source>
</evidence>
<evidence type="ECO:0000313" key="15">
    <source>
        <dbReference type="EMBL" id="KAJ1977545.1"/>
    </source>
</evidence>
<dbReference type="InterPro" id="IPR050113">
    <property type="entry name" value="Ub_conjugating_enzyme"/>
</dbReference>
<accession>A0A9W8EBX6</accession>
<feature type="transmembrane region" description="Helical" evidence="13">
    <location>
        <begin position="266"/>
        <end position="285"/>
    </location>
</feature>
<gene>
    <name evidence="15" type="primary">UBC6</name>
    <name evidence="15" type="ORF">H4R34_003541</name>
</gene>
<dbReference type="PANTHER" id="PTHR24067">
    <property type="entry name" value="UBIQUITIN-CONJUGATING ENZYME E2"/>
    <property type="match status" value="1"/>
</dbReference>
<evidence type="ECO:0000256" key="6">
    <source>
        <dbReference type="ARBA" id="ARBA00022786"/>
    </source>
</evidence>
<evidence type="ECO:0000256" key="2">
    <source>
        <dbReference type="ARBA" id="ARBA00012486"/>
    </source>
</evidence>
<evidence type="ECO:0000256" key="11">
    <source>
        <dbReference type="ARBA" id="ARBA00039885"/>
    </source>
</evidence>
<evidence type="ECO:0000256" key="5">
    <source>
        <dbReference type="ARBA" id="ARBA00022741"/>
    </source>
</evidence>
<sequence length="293" mass="32552">MATKSAYKRLTKEYLAIQANPPPYVIAKPLESNILEWHYVLRGPQATDYEAGEYHGVLKFPSEYPFKPPAIQFVTPSGRFQPNTDICLTMSNFHPSLWNPSWSVATILNGVLSFMVEEETTTGSVRATQRDRRTLAAKSHLFNLANPVFRDVFPELCTPIVMPLPPLHPPSLTNQPPTVPVGTGLFRDSSTPMVFGAANHSLQSPMERFHTPHTQLRARPTTAGVMIAAHPNLTEIESTGAATEVTDTASAPFTVRGLRWFRLSSCHKITVVFFIFMYLVAAKLIQRAMASTN</sequence>
<protein>
    <recommendedName>
        <fullName evidence="11">Ubiquitin-conjugating enzyme E2 6</fullName>
        <ecNumber evidence="2">2.3.2.23</ecNumber>
    </recommendedName>
    <alternativeName>
        <fullName evidence="12">E2 ubiquitin-conjugating enzyme 6</fullName>
    </alternativeName>
</protein>
<keyword evidence="16" id="KW-1185">Reference proteome</keyword>
<keyword evidence="15" id="KW-0012">Acyltransferase</keyword>
<keyword evidence="7" id="KW-0256">Endoplasmic reticulum</keyword>
<dbReference type="PROSITE" id="PS50127">
    <property type="entry name" value="UBC_2"/>
    <property type="match status" value="1"/>
</dbReference>
<keyword evidence="3 15" id="KW-0808">Transferase</keyword>
<dbReference type="GO" id="GO:0005524">
    <property type="term" value="F:ATP binding"/>
    <property type="evidence" value="ECO:0007669"/>
    <property type="project" value="UniProtKB-KW"/>
</dbReference>
<comment type="subcellular location">
    <subcellularLocation>
        <location evidence="1">Endoplasmic reticulum membrane</location>
    </subcellularLocation>
</comment>
<dbReference type="OrthoDB" id="1158011at2759"/>
<dbReference type="InterPro" id="IPR016135">
    <property type="entry name" value="UBQ-conjugating_enzyme/RWD"/>
</dbReference>
<evidence type="ECO:0000256" key="9">
    <source>
        <dbReference type="ARBA" id="ARBA00022989"/>
    </source>
</evidence>
<keyword evidence="6" id="KW-0833">Ubl conjugation pathway</keyword>
<evidence type="ECO:0000313" key="16">
    <source>
        <dbReference type="Proteomes" id="UP001151582"/>
    </source>
</evidence>
<proteinExistence type="predicted"/>
<dbReference type="SUPFAM" id="SSF54495">
    <property type="entry name" value="UBC-like"/>
    <property type="match status" value="1"/>
</dbReference>
<evidence type="ECO:0000256" key="1">
    <source>
        <dbReference type="ARBA" id="ARBA00004586"/>
    </source>
</evidence>
<dbReference type="Pfam" id="PF00179">
    <property type="entry name" value="UQ_con"/>
    <property type="match status" value="1"/>
</dbReference>
<keyword evidence="10 13" id="KW-0472">Membrane</keyword>
<evidence type="ECO:0000256" key="3">
    <source>
        <dbReference type="ARBA" id="ARBA00022679"/>
    </source>
</evidence>
<organism evidence="15 16">
    <name type="scientific">Dimargaris verticillata</name>
    <dbReference type="NCBI Taxonomy" id="2761393"/>
    <lineage>
        <taxon>Eukaryota</taxon>
        <taxon>Fungi</taxon>
        <taxon>Fungi incertae sedis</taxon>
        <taxon>Zoopagomycota</taxon>
        <taxon>Kickxellomycotina</taxon>
        <taxon>Dimargaritomycetes</taxon>
        <taxon>Dimargaritales</taxon>
        <taxon>Dimargaritaceae</taxon>
        <taxon>Dimargaris</taxon>
    </lineage>
</organism>
<dbReference type="GO" id="GO:0061631">
    <property type="term" value="F:ubiquitin conjugating enzyme activity"/>
    <property type="evidence" value="ECO:0007669"/>
    <property type="project" value="UniProtKB-EC"/>
</dbReference>
<dbReference type="EC" id="2.3.2.23" evidence="2"/>
<keyword evidence="4 13" id="KW-0812">Transmembrane</keyword>
<keyword evidence="8" id="KW-0067">ATP-binding</keyword>
<keyword evidence="5" id="KW-0547">Nucleotide-binding</keyword>
<evidence type="ECO:0000256" key="10">
    <source>
        <dbReference type="ARBA" id="ARBA00023136"/>
    </source>
</evidence>
<evidence type="ECO:0000256" key="4">
    <source>
        <dbReference type="ARBA" id="ARBA00022692"/>
    </source>
</evidence>
<dbReference type="InterPro" id="IPR000608">
    <property type="entry name" value="UBC"/>
</dbReference>
<dbReference type="Proteomes" id="UP001151582">
    <property type="component" value="Unassembled WGS sequence"/>
</dbReference>
<feature type="domain" description="UBC core" evidence="14">
    <location>
        <begin position="5"/>
        <end position="162"/>
    </location>
</feature>
<name>A0A9W8EBX6_9FUNG</name>
<dbReference type="Gene3D" id="3.10.110.10">
    <property type="entry name" value="Ubiquitin Conjugating Enzyme"/>
    <property type="match status" value="1"/>
</dbReference>
<dbReference type="CDD" id="cd23799">
    <property type="entry name" value="UBCc_UBE2J"/>
    <property type="match status" value="1"/>
</dbReference>
<comment type="caution">
    <text evidence="15">The sequence shown here is derived from an EMBL/GenBank/DDBJ whole genome shotgun (WGS) entry which is preliminary data.</text>
</comment>
<reference evidence="15" key="1">
    <citation type="submission" date="2022-07" db="EMBL/GenBank/DDBJ databases">
        <title>Phylogenomic reconstructions and comparative analyses of Kickxellomycotina fungi.</title>
        <authorList>
            <person name="Reynolds N.K."/>
            <person name="Stajich J.E."/>
            <person name="Barry K."/>
            <person name="Grigoriev I.V."/>
            <person name="Crous P."/>
            <person name="Smith M.E."/>
        </authorList>
    </citation>
    <scope>NUCLEOTIDE SEQUENCE</scope>
    <source>
        <strain evidence="15">RSA 567</strain>
    </source>
</reference>